<dbReference type="Gene3D" id="3.40.630.30">
    <property type="match status" value="1"/>
</dbReference>
<feature type="domain" description="N-acyl amino acid synthase FeeM catalytic core" evidence="1">
    <location>
        <begin position="20"/>
        <end position="163"/>
    </location>
</feature>
<dbReference type="Pfam" id="PF21926">
    <property type="entry name" value="FeeM"/>
    <property type="match status" value="1"/>
</dbReference>
<evidence type="ECO:0000313" key="2">
    <source>
        <dbReference type="EMBL" id="GIQ67746.1"/>
    </source>
</evidence>
<dbReference type="EMBL" id="BOVK01000006">
    <property type="protein sequence ID" value="GIQ67746.1"/>
    <property type="molecule type" value="Genomic_DNA"/>
</dbReference>
<gene>
    <name evidence="2" type="ORF">XYCOK13_05700</name>
</gene>
<reference evidence="2" key="1">
    <citation type="submission" date="2021-04" db="EMBL/GenBank/DDBJ databases">
        <title>Draft genome sequence of Xylanibacillus composti strain K13.</title>
        <authorList>
            <person name="Uke A."/>
            <person name="Chhe C."/>
            <person name="Baramee S."/>
            <person name="Kosugi A."/>
        </authorList>
    </citation>
    <scope>NUCLEOTIDE SEQUENCE</scope>
    <source>
        <strain evidence="2">K13</strain>
    </source>
</reference>
<dbReference type="InterPro" id="IPR016181">
    <property type="entry name" value="Acyl_CoA_acyltransferase"/>
</dbReference>
<comment type="caution">
    <text evidence="2">The sequence shown here is derived from an EMBL/GenBank/DDBJ whole genome shotgun (WGS) entry which is preliminary data.</text>
</comment>
<keyword evidence="3" id="KW-1185">Reference proteome</keyword>
<dbReference type="RefSeq" id="WP_213410375.1">
    <property type="nucleotide sequence ID" value="NZ_BOVK01000006.1"/>
</dbReference>
<sequence>MNQDSPYVYAVAEGDIRSQAVNLHHQRYQEVGFFKPDEYDPYEQQSVYFVAQMKERGEVVGVTRLILDSLDRLPTMRSFTIFDLERARLSMPDMYRVAEISAFTKLQQHDVGLGLIKAIFKYSLIHGISNWICCIDERVYTYMKRVFKFPFQIIGEPRVYLGSKSIPCSFHIAECQAALQRLRPELYAYFIDFENQSLREVR</sequence>
<organism evidence="2 3">
    <name type="scientific">Xylanibacillus composti</name>
    <dbReference type="NCBI Taxonomy" id="1572762"/>
    <lineage>
        <taxon>Bacteria</taxon>
        <taxon>Bacillati</taxon>
        <taxon>Bacillota</taxon>
        <taxon>Bacilli</taxon>
        <taxon>Bacillales</taxon>
        <taxon>Paenibacillaceae</taxon>
        <taxon>Xylanibacillus</taxon>
    </lineage>
</organism>
<proteinExistence type="predicted"/>
<dbReference type="SUPFAM" id="SSF55729">
    <property type="entry name" value="Acyl-CoA N-acyltransferases (Nat)"/>
    <property type="match status" value="1"/>
</dbReference>
<name>A0A8J4M1Q2_9BACL</name>
<evidence type="ECO:0000259" key="1">
    <source>
        <dbReference type="Pfam" id="PF21926"/>
    </source>
</evidence>
<dbReference type="InterPro" id="IPR054597">
    <property type="entry name" value="FeeM_cat"/>
</dbReference>
<dbReference type="AlphaFoldDB" id="A0A8J4M1Q2"/>
<dbReference type="Proteomes" id="UP000677918">
    <property type="component" value="Unassembled WGS sequence"/>
</dbReference>
<accession>A0A8J4M1Q2</accession>
<protein>
    <recommendedName>
        <fullName evidence="1">N-acyl amino acid synthase FeeM catalytic core domain-containing protein</fullName>
    </recommendedName>
</protein>
<evidence type="ECO:0000313" key="3">
    <source>
        <dbReference type="Proteomes" id="UP000677918"/>
    </source>
</evidence>